<feature type="domain" description="MOSC" evidence="2">
    <location>
        <begin position="271"/>
        <end position="445"/>
    </location>
</feature>
<proteinExistence type="predicted"/>
<dbReference type="GO" id="GO:0030151">
    <property type="term" value="F:molybdenum ion binding"/>
    <property type="evidence" value="ECO:0007669"/>
    <property type="project" value="InterPro"/>
</dbReference>
<name>A0A2S4L518_9HYPO</name>
<dbReference type="OrthoDB" id="17255at2759"/>
<dbReference type="Pfam" id="PF03473">
    <property type="entry name" value="MOSC"/>
    <property type="match status" value="1"/>
</dbReference>
<dbReference type="GO" id="GO:0030170">
    <property type="term" value="F:pyridoxal phosphate binding"/>
    <property type="evidence" value="ECO:0007669"/>
    <property type="project" value="InterPro"/>
</dbReference>
<gene>
    <name evidence="3" type="ORF">TPAR_02251</name>
</gene>
<dbReference type="InterPro" id="IPR011037">
    <property type="entry name" value="Pyrv_Knase-like_insert_dom_sf"/>
</dbReference>
<sequence>MTFSSGALAQFDHSSVFLLVVTIVVFLVPVFILFPPFPVERSDALRQTHSKLGVRLPSSNLRTQHAPIHQPQAGQPAKIQSLYIYPIKSCRGIELSRTKVLPHGFEHDRLFTFAQLKPEPGLAAAPAAAAAGADGGKESAWEILTLRLTPLLAKVKVDIWLPDAGKTSRQLGKLEGGFIVARFPWTDKGLRGLVQLATAKLSRGLSAVPEREFMLPLEFPSTADIGARGYEFANVKIWKDAPCALNMQRELPPELARFLGVKHRLGLFRMDPANQRLVFRCAPRRDALGYQPVIDFQDGYPLHMLSLTSIRALESKIQKDQFIQRLDARRFRANIIISGAEEFDEDHWRSVQFKRMDGHDASNEAPSVFDVSCRTVRCKLPNVDPATGTRHKVEPDQALRKYREIDEGAPKAGCLGMQLCPVFQEADEPEHLQSFLEVGMEVGVLQRGSHFYLGQGQSNREVKQADQKAAGAS</sequence>
<dbReference type="InterPro" id="IPR005302">
    <property type="entry name" value="MoCF_Sase_C"/>
</dbReference>
<keyword evidence="4" id="KW-1185">Reference proteome</keyword>
<organism evidence="3 4">
    <name type="scientific">Tolypocladium paradoxum</name>
    <dbReference type="NCBI Taxonomy" id="94208"/>
    <lineage>
        <taxon>Eukaryota</taxon>
        <taxon>Fungi</taxon>
        <taxon>Dikarya</taxon>
        <taxon>Ascomycota</taxon>
        <taxon>Pezizomycotina</taxon>
        <taxon>Sordariomycetes</taxon>
        <taxon>Hypocreomycetidae</taxon>
        <taxon>Hypocreales</taxon>
        <taxon>Ophiocordycipitaceae</taxon>
        <taxon>Tolypocladium</taxon>
    </lineage>
</organism>
<accession>A0A2S4L518</accession>
<dbReference type="EMBL" id="PKSG01000236">
    <property type="protein sequence ID" value="POR37546.1"/>
    <property type="molecule type" value="Genomic_DNA"/>
</dbReference>
<keyword evidence="1" id="KW-1133">Transmembrane helix</keyword>
<feature type="transmembrane region" description="Helical" evidence="1">
    <location>
        <begin position="16"/>
        <end position="37"/>
    </location>
</feature>
<protein>
    <recommendedName>
        <fullName evidence="2">MOSC domain-containing protein</fullName>
    </recommendedName>
</protein>
<evidence type="ECO:0000256" key="1">
    <source>
        <dbReference type="SAM" id="Phobius"/>
    </source>
</evidence>
<dbReference type="SUPFAM" id="SSF50800">
    <property type="entry name" value="PK beta-barrel domain-like"/>
    <property type="match status" value="1"/>
</dbReference>
<keyword evidence="1" id="KW-0812">Transmembrane</keyword>
<dbReference type="PANTHER" id="PTHR14237:SF23">
    <property type="entry name" value="MOSC DOMAIN PROTEIN (AFU_ORTHOLOGUE AFUA_7G05900)"/>
    <property type="match status" value="1"/>
</dbReference>
<dbReference type="InterPro" id="IPR005303">
    <property type="entry name" value="MOCOS_middle"/>
</dbReference>
<dbReference type="Proteomes" id="UP000237481">
    <property type="component" value="Unassembled WGS sequence"/>
</dbReference>
<comment type="caution">
    <text evidence="3">The sequence shown here is derived from an EMBL/GenBank/DDBJ whole genome shotgun (WGS) entry which is preliminary data.</text>
</comment>
<dbReference type="STRING" id="94208.A0A2S4L518"/>
<keyword evidence="1" id="KW-0472">Membrane</keyword>
<evidence type="ECO:0000313" key="3">
    <source>
        <dbReference type="EMBL" id="POR37546.1"/>
    </source>
</evidence>
<evidence type="ECO:0000313" key="4">
    <source>
        <dbReference type="Proteomes" id="UP000237481"/>
    </source>
</evidence>
<dbReference type="AlphaFoldDB" id="A0A2S4L518"/>
<dbReference type="PROSITE" id="PS51340">
    <property type="entry name" value="MOSC"/>
    <property type="match status" value="1"/>
</dbReference>
<dbReference type="GO" id="GO:0003824">
    <property type="term" value="F:catalytic activity"/>
    <property type="evidence" value="ECO:0007669"/>
    <property type="project" value="InterPro"/>
</dbReference>
<dbReference type="Pfam" id="PF03476">
    <property type="entry name" value="MOSC_N"/>
    <property type="match status" value="1"/>
</dbReference>
<reference evidence="3 4" key="1">
    <citation type="submission" date="2018-01" db="EMBL/GenBank/DDBJ databases">
        <title>Harnessing the power of phylogenomics to disentangle the directionality and signatures of interkingdom host jumping in the parasitic fungal genus Tolypocladium.</title>
        <authorList>
            <person name="Quandt C.A."/>
            <person name="Patterson W."/>
            <person name="Spatafora J.W."/>
        </authorList>
    </citation>
    <scope>NUCLEOTIDE SEQUENCE [LARGE SCALE GENOMIC DNA]</scope>
    <source>
        <strain evidence="3 4">NRBC 100945</strain>
    </source>
</reference>
<dbReference type="PANTHER" id="PTHR14237">
    <property type="entry name" value="MOLYBDOPTERIN COFACTOR SULFURASE MOSC"/>
    <property type="match status" value="1"/>
</dbReference>
<evidence type="ECO:0000259" key="2">
    <source>
        <dbReference type="PROSITE" id="PS51340"/>
    </source>
</evidence>